<dbReference type="EMBL" id="JAQJAE010000005">
    <property type="protein sequence ID" value="KAJ5593491.1"/>
    <property type="molecule type" value="Genomic_DNA"/>
</dbReference>
<gene>
    <name evidence="1" type="ORF">N7537_010395</name>
</gene>
<reference evidence="1" key="2">
    <citation type="submission" date="2023-01" db="EMBL/GenBank/DDBJ databases">
        <authorList>
            <person name="Petersen C."/>
        </authorList>
    </citation>
    <scope>NUCLEOTIDE SEQUENCE</scope>
    <source>
        <strain evidence="1">IBT 12815</strain>
    </source>
</reference>
<proteinExistence type="predicted"/>
<dbReference type="AlphaFoldDB" id="A0AAD6GVM3"/>
<name>A0AAD6GVM3_9EURO</name>
<reference evidence="1" key="1">
    <citation type="journal article" date="2023" name="IMA Fungus">
        <title>Comparative genomic study of the Penicillium genus elucidates a diverse pangenome and 15 lateral gene transfer events.</title>
        <authorList>
            <person name="Petersen C."/>
            <person name="Sorensen T."/>
            <person name="Nielsen M.R."/>
            <person name="Sondergaard T.E."/>
            <person name="Sorensen J.L."/>
            <person name="Fitzpatrick D.A."/>
            <person name="Frisvad J.C."/>
            <person name="Nielsen K.L."/>
        </authorList>
    </citation>
    <scope>NUCLEOTIDE SEQUENCE</scope>
    <source>
        <strain evidence="1">IBT 12815</strain>
    </source>
</reference>
<comment type="caution">
    <text evidence="1">The sequence shown here is derived from an EMBL/GenBank/DDBJ whole genome shotgun (WGS) entry which is preliminary data.</text>
</comment>
<sequence length="74" mass="8387">MFGVQFNGDRAGQVIMLEDKIMGGSAKEQRQIVYLVDGIQVALPHPNDAQMTHWTSLNIVTEFIVFKHRNIEMA</sequence>
<dbReference type="GeneID" id="81591691"/>
<protein>
    <submittedName>
        <fullName evidence="1">Uncharacterized protein</fullName>
    </submittedName>
</protein>
<accession>A0AAD6GVM3</accession>
<evidence type="ECO:0000313" key="1">
    <source>
        <dbReference type="EMBL" id="KAJ5593491.1"/>
    </source>
</evidence>
<dbReference type="Proteomes" id="UP001213799">
    <property type="component" value="Unassembled WGS sequence"/>
</dbReference>
<dbReference type="RefSeq" id="XP_056750117.1">
    <property type="nucleotide sequence ID" value="XM_056901449.1"/>
</dbReference>
<keyword evidence="2" id="KW-1185">Reference proteome</keyword>
<evidence type="ECO:0000313" key="2">
    <source>
        <dbReference type="Proteomes" id="UP001213799"/>
    </source>
</evidence>
<organism evidence="1 2">
    <name type="scientific">Penicillium hordei</name>
    <dbReference type="NCBI Taxonomy" id="40994"/>
    <lineage>
        <taxon>Eukaryota</taxon>
        <taxon>Fungi</taxon>
        <taxon>Dikarya</taxon>
        <taxon>Ascomycota</taxon>
        <taxon>Pezizomycotina</taxon>
        <taxon>Eurotiomycetes</taxon>
        <taxon>Eurotiomycetidae</taxon>
        <taxon>Eurotiales</taxon>
        <taxon>Aspergillaceae</taxon>
        <taxon>Penicillium</taxon>
    </lineage>
</organism>